<dbReference type="AlphaFoldDB" id="A0A0F9EE40"/>
<accession>A0A0F9EE40</accession>
<evidence type="ECO:0008006" key="3">
    <source>
        <dbReference type="Google" id="ProtNLM"/>
    </source>
</evidence>
<comment type="caution">
    <text evidence="2">The sequence shown here is derived from an EMBL/GenBank/DDBJ whole genome shotgun (WGS) entry which is preliminary data.</text>
</comment>
<keyword evidence="1" id="KW-0472">Membrane</keyword>
<name>A0A0F9EE40_9ZZZZ</name>
<feature type="transmembrane region" description="Helical" evidence="1">
    <location>
        <begin position="231"/>
        <end position="249"/>
    </location>
</feature>
<keyword evidence="1" id="KW-0812">Transmembrane</keyword>
<evidence type="ECO:0000256" key="1">
    <source>
        <dbReference type="SAM" id="Phobius"/>
    </source>
</evidence>
<gene>
    <name evidence="2" type="ORF">LCGC14_2085950</name>
</gene>
<reference evidence="2" key="1">
    <citation type="journal article" date="2015" name="Nature">
        <title>Complex archaea that bridge the gap between prokaryotes and eukaryotes.</title>
        <authorList>
            <person name="Spang A."/>
            <person name="Saw J.H."/>
            <person name="Jorgensen S.L."/>
            <person name="Zaremba-Niedzwiedzka K."/>
            <person name="Martijn J."/>
            <person name="Lind A.E."/>
            <person name="van Eijk R."/>
            <person name="Schleper C."/>
            <person name="Guy L."/>
            <person name="Ettema T.J."/>
        </authorList>
    </citation>
    <scope>NUCLEOTIDE SEQUENCE</scope>
</reference>
<organism evidence="2">
    <name type="scientific">marine sediment metagenome</name>
    <dbReference type="NCBI Taxonomy" id="412755"/>
    <lineage>
        <taxon>unclassified sequences</taxon>
        <taxon>metagenomes</taxon>
        <taxon>ecological metagenomes</taxon>
    </lineage>
</organism>
<proteinExistence type="predicted"/>
<sequence length="253" mass="26036">MASVTRSSRYLLVVFTVGLLALHAGAGEVLFMGQAGVLGNTDPLVIARIEALGHTVTFVEHDDAAAWAAALPTADLVLISSTTSSDTGVATIGGGNVVRDLAIPLMCFEDYVYDEMQTLPSFGNAVGTQVTIANDAHPLAGGLSAGLVTVYTSPVRINHGSALSGAGGGAVAIATVNAGANAPILYYDTGDPLVDGTLAPAPRLNFFLHDDTFDDLTPDGLKLFDAAIGHMIPEPLSVTLLAVGALAILRRRR</sequence>
<keyword evidence="1" id="KW-1133">Transmembrane helix</keyword>
<evidence type="ECO:0000313" key="2">
    <source>
        <dbReference type="EMBL" id="KKL72333.1"/>
    </source>
</evidence>
<protein>
    <recommendedName>
        <fullName evidence="3">PEP-CTERM protein-sorting domain-containing protein</fullName>
    </recommendedName>
</protein>
<dbReference type="EMBL" id="LAZR01025304">
    <property type="protein sequence ID" value="KKL72333.1"/>
    <property type="molecule type" value="Genomic_DNA"/>
</dbReference>